<reference evidence="1" key="1">
    <citation type="submission" date="2016-04" db="EMBL/GenBank/DDBJ databases">
        <authorList>
            <person name="Evans L.H."/>
            <person name="Alamgir A."/>
            <person name="Owens N."/>
            <person name="Weber N.D."/>
            <person name="Virtaneva K."/>
            <person name="Barbian K."/>
            <person name="Babar A."/>
            <person name="Rosenke K."/>
        </authorList>
    </citation>
    <scope>NUCLEOTIDE SEQUENCE</scope>
    <source>
        <strain evidence="1">86</strain>
    </source>
</reference>
<proteinExistence type="predicted"/>
<evidence type="ECO:0000313" key="1">
    <source>
        <dbReference type="EMBL" id="SBV98315.1"/>
    </source>
</evidence>
<accession>A0A212JGD1</accession>
<protein>
    <submittedName>
        <fullName evidence="1">Uncharacterized protein</fullName>
    </submittedName>
</protein>
<dbReference type="AlphaFoldDB" id="A0A212JGD1"/>
<gene>
    <name evidence="1" type="ORF">KL86DPRO_11369</name>
</gene>
<organism evidence="1">
    <name type="scientific">uncultured delta proteobacterium</name>
    <dbReference type="NCBI Taxonomy" id="34034"/>
    <lineage>
        <taxon>Bacteria</taxon>
        <taxon>Deltaproteobacteria</taxon>
        <taxon>environmental samples</taxon>
    </lineage>
</organism>
<sequence>MPGAGGREEPPGCLSGFVGGFAAEVTYPSTVVGPPPAGGRGATAAVGRKNLTPRGCTGQENWCLSCADCSLGVRGVYTGHTLVRTAVYEREKSGIFLGGVAGDDYLRLERDGFCRWGEGGDLPGRSAARGGLSRSRFFLEGGR</sequence>
<name>A0A212JGD1_9DELT</name>
<dbReference type="EMBL" id="FLUQ01000001">
    <property type="protein sequence ID" value="SBV98315.1"/>
    <property type="molecule type" value="Genomic_DNA"/>
</dbReference>